<dbReference type="InterPro" id="IPR003749">
    <property type="entry name" value="ThiS/MoaD-like"/>
</dbReference>
<name>A0A0P1MMF8_9BACT</name>
<dbReference type="Gene3D" id="3.10.20.30">
    <property type="match status" value="1"/>
</dbReference>
<evidence type="ECO:0000313" key="1">
    <source>
        <dbReference type="EMBL" id="CUS96774.1"/>
    </source>
</evidence>
<dbReference type="CDD" id="cd00754">
    <property type="entry name" value="Ubl_MoaD"/>
    <property type="match status" value="1"/>
</dbReference>
<dbReference type="EMBL" id="CZVW01000002">
    <property type="protein sequence ID" value="CUS96774.1"/>
    <property type="molecule type" value="Genomic_DNA"/>
</dbReference>
<keyword evidence="2" id="KW-1185">Reference proteome</keyword>
<organism evidence="1 2">
    <name type="scientific">Candidatus Chryseopegocella kryptomonas</name>
    <dbReference type="NCBI Taxonomy" id="1633643"/>
    <lineage>
        <taxon>Bacteria</taxon>
        <taxon>Pseudomonadati</taxon>
        <taxon>Candidatus Kryptoniota</taxon>
        <taxon>Candidatus Chryseopegocella</taxon>
    </lineage>
</organism>
<dbReference type="Pfam" id="PF02597">
    <property type="entry name" value="ThiS"/>
    <property type="match status" value="1"/>
</dbReference>
<sequence>MKVLFFGRLKESIGLDQVEVQGVKSVNELKRYLNENFPILGKEIFAIAVNYKIINDDASLKEEDEVALIPPIAGG</sequence>
<accession>A0A0P1MMF8</accession>
<dbReference type="InterPro" id="IPR016155">
    <property type="entry name" value="Mopterin_synth/thiamin_S_b"/>
</dbReference>
<dbReference type="InterPro" id="IPR012675">
    <property type="entry name" value="Beta-grasp_dom_sf"/>
</dbReference>
<dbReference type="AlphaFoldDB" id="A0A0P1MMF8"/>
<proteinExistence type="predicted"/>
<reference evidence="2" key="1">
    <citation type="submission" date="2015-11" db="EMBL/GenBank/DDBJ databases">
        <authorList>
            <person name="Varghese N."/>
        </authorList>
    </citation>
    <scope>NUCLEOTIDE SEQUENCE [LARGE SCALE GENOMIC DNA]</scope>
    <source>
        <strain evidence="2">JGI-23</strain>
    </source>
</reference>
<dbReference type="RefSeq" id="WP_092347023.1">
    <property type="nucleotide sequence ID" value="NZ_CZVW01000002.1"/>
</dbReference>
<dbReference type="Proteomes" id="UP000199197">
    <property type="component" value="Unassembled WGS sequence"/>
</dbReference>
<evidence type="ECO:0000313" key="2">
    <source>
        <dbReference type="Proteomes" id="UP000199197"/>
    </source>
</evidence>
<gene>
    <name evidence="1" type="ORF">JGI23_00178</name>
</gene>
<dbReference type="NCBIfam" id="TIGR01682">
    <property type="entry name" value="moaD"/>
    <property type="match status" value="1"/>
</dbReference>
<dbReference type="SUPFAM" id="SSF54285">
    <property type="entry name" value="MoaD/ThiS"/>
    <property type="match status" value="1"/>
</dbReference>
<dbReference type="OrthoDB" id="9801945at2"/>
<protein>
    <submittedName>
        <fullName evidence="1">Molybdopterin synthase sulfur carrier subunit</fullName>
    </submittedName>
</protein>